<reference evidence="3 4" key="1">
    <citation type="submission" date="2019-02" db="EMBL/GenBank/DDBJ databases">
        <title>Genomic Encyclopedia of Type Strains, Phase IV (KMG-IV): sequencing the most valuable type-strain genomes for metagenomic binning, comparative biology and taxonomic classification.</title>
        <authorList>
            <person name="Goeker M."/>
        </authorList>
    </citation>
    <scope>NUCLEOTIDE SEQUENCE [LARGE SCALE GENOMIC DNA]</scope>
    <source>
        <strain evidence="3 4">DSM 23814</strain>
    </source>
</reference>
<evidence type="ECO:0000259" key="2">
    <source>
        <dbReference type="Pfam" id="PF01575"/>
    </source>
</evidence>
<evidence type="ECO:0000256" key="1">
    <source>
        <dbReference type="SAM" id="MobiDB-lite"/>
    </source>
</evidence>
<feature type="region of interest" description="Disordered" evidence="1">
    <location>
        <begin position="1"/>
        <end position="25"/>
    </location>
</feature>
<dbReference type="SUPFAM" id="SSF54637">
    <property type="entry name" value="Thioesterase/thiol ester dehydrase-isomerase"/>
    <property type="match status" value="1"/>
</dbReference>
<comment type="caution">
    <text evidence="3">The sequence shown here is derived from an EMBL/GenBank/DDBJ whole genome shotgun (WGS) entry which is preliminary data.</text>
</comment>
<evidence type="ECO:0000313" key="4">
    <source>
        <dbReference type="Proteomes" id="UP000293398"/>
    </source>
</evidence>
<feature type="domain" description="MaoC-like" evidence="2">
    <location>
        <begin position="37"/>
        <end position="140"/>
    </location>
</feature>
<dbReference type="InterPro" id="IPR029069">
    <property type="entry name" value="HotDog_dom_sf"/>
</dbReference>
<evidence type="ECO:0000313" key="3">
    <source>
        <dbReference type="EMBL" id="RZT92199.1"/>
    </source>
</evidence>
<dbReference type="InterPro" id="IPR052342">
    <property type="entry name" value="MCH/BMMD"/>
</dbReference>
<dbReference type="CDD" id="cd03454">
    <property type="entry name" value="YdeM"/>
    <property type="match status" value="1"/>
</dbReference>
<dbReference type="PANTHER" id="PTHR43664:SF1">
    <property type="entry name" value="BETA-METHYLMALYL-COA DEHYDRATASE"/>
    <property type="match status" value="1"/>
</dbReference>
<name>A0A4V2FRY3_9BURK</name>
<dbReference type="Gene3D" id="3.10.129.10">
    <property type="entry name" value="Hotdog Thioesterase"/>
    <property type="match status" value="1"/>
</dbReference>
<keyword evidence="4" id="KW-1185">Reference proteome</keyword>
<proteinExistence type="predicted"/>
<dbReference type="EMBL" id="SHKO01000004">
    <property type="protein sequence ID" value="RZT92199.1"/>
    <property type="molecule type" value="Genomic_DNA"/>
</dbReference>
<dbReference type="Pfam" id="PF01575">
    <property type="entry name" value="MaoC_dehydratas"/>
    <property type="match status" value="1"/>
</dbReference>
<organism evidence="3 4">
    <name type="scientific">Advenella incenata</name>
    <dbReference type="NCBI Taxonomy" id="267800"/>
    <lineage>
        <taxon>Bacteria</taxon>
        <taxon>Pseudomonadati</taxon>
        <taxon>Pseudomonadota</taxon>
        <taxon>Betaproteobacteria</taxon>
        <taxon>Burkholderiales</taxon>
        <taxon>Alcaligenaceae</taxon>
    </lineage>
</organism>
<accession>A0A4V2FRY3</accession>
<dbReference type="Proteomes" id="UP000293398">
    <property type="component" value="Unassembled WGS sequence"/>
</dbReference>
<dbReference type="PANTHER" id="PTHR43664">
    <property type="entry name" value="MONOAMINE OXIDASE-RELATED"/>
    <property type="match status" value="1"/>
</dbReference>
<protein>
    <submittedName>
        <fullName evidence="3">Acyl dehydratase</fullName>
    </submittedName>
</protein>
<dbReference type="AlphaFoldDB" id="A0A4V2FRY3"/>
<gene>
    <name evidence="3" type="ORF">EV681_4110</name>
</gene>
<dbReference type="InterPro" id="IPR002539">
    <property type="entry name" value="MaoC-like_dom"/>
</dbReference>
<sequence length="184" mass="20657">MTTDTHVTAPTGLARVSRSKRSKRKQTMPLYLDDIVPGQRFNGTMRIRIDEARIKTFAAEFDPQPFHLDQAAADASIFHGLAASGWHTAAATMRLLVESEFKPAGGIVGAGFDELRWPRPLRAGDELRVESEVLEVRPSKSRPYQGLVKLRIITLNQNHEPVQISVGNILVPRRREPEDKQNRP</sequence>